<dbReference type="EMBL" id="VIFM01000059">
    <property type="protein sequence ID" value="TQF14776.1"/>
    <property type="molecule type" value="Genomic_DNA"/>
</dbReference>
<dbReference type="AlphaFoldDB" id="A0A540X0L5"/>
<dbReference type="PANTHER" id="PTHR43289">
    <property type="entry name" value="MITOGEN-ACTIVATED PROTEIN KINASE KINASE KINASE 20-RELATED"/>
    <property type="match status" value="1"/>
</dbReference>
<dbReference type="InterPro" id="IPR011009">
    <property type="entry name" value="Kinase-like_dom_sf"/>
</dbReference>
<dbReference type="InterPro" id="IPR000719">
    <property type="entry name" value="Prot_kinase_dom"/>
</dbReference>
<dbReference type="PROSITE" id="PS50011">
    <property type="entry name" value="PROTEIN_KINASE_DOM"/>
    <property type="match status" value="1"/>
</dbReference>
<reference evidence="6 7" key="1">
    <citation type="submission" date="2019-06" db="EMBL/GenBank/DDBJ databases">
        <authorList>
            <person name="Livingstone P."/>
            <person name="Whitworth D."/>
        </authorList>
    </citation>
    <scope>NUCLEOTIDE SEQUENCE [LARGE SCALE GENOMIC DNA]</scope>
    <source>
        <strain evidence="6 7">AM401</strain>
    </source>
</reference>
<dbReference type="Gene3D" id="3.30.200.20">
    <property type="entry name" value="Phosphorylase Kinase, domain 1"/>
    <property type="match status" value="1"/>
</dbReference>
<dbReference type="OrthoDB" id="9801841at2"/>
<protein>
    <submittedName>
        <fullName evidence="6">Serine/threonine protein kinase</fullName>
    </submittedName>
</protein>
<evidence type="ECO:0000256" key="2">
    <source>
        <dbReference type="ARBA" id="ARBA00022741"/>
    </source>
</evidence>
<dbReference type="InterPro" id="IPR008266">
    <property type="entry name" value="Tyr_kinase_AS"/>
</dbReference>
<dbReference type="Proteomes" id="UP000315369">
    <property type="component" value="Unassembled WGS sequence"/>
</dbReference>
<evidence type="ECO:0000256" key="3">
    <source>
        <dbReference type="ARBA" id="ARBA00022777"/>
    </source>
</evidence>
<evidence type="ECO:0000313" key="6">
    <source>
        <dbReference type="EMBL" id="TQF14776.1"/>
    </source>
</evidence>
<feature type="domain" description="Protein kinase" evidence="5">
    <location>
        <begin position="17"/>
        <end position="292"/>
    </location>
</feature>
<evidence type="ECO:0000259" key="5">
    <source>
        <dbReference type="PROSITE" id="PS50011"/>
    </source>
</evidence>
<keyword evidence="4" id="KW-0067">ATP-binding</keyword>
<dbReference type="SUPFAM" id="SSF56112">
    <property type="entry name" value="Protein kinase-like (PK-like)"/>
    <property type="match status" value="1"/>
</dbReference>
<dbReference type="PANTHER" id="PTHR43289:SF6">
    <property type="entry name" value="SERINE_THREONINE-PROTEIN KINASE NEKL-3"/>
    <property type="match status" value="1"/>
</dbReference>
<proteinExistence type="predicted"/>
<keyword evidence="3 6" id="KW-0418">Kinase</keyword>
<dbReference type="Gene3D" id="1.10.510.10">
    <property type="entry name" value="Transferase(Phosphotransferase) domain 1"/>
    <property type="match status" value="1"/>
</dbReference>
<organism evidence="6 7">
    <name type="scientific">Myxococcus llanfairpwllgwyngyllgogerychwyrndrobwllllantysiliogogogochensis</name>
    <dbReference type="NCBI Taxonomy" id="2590453"/>
    <lineage>
        <taxon>Bacteria</taxon>
        <taxon>Pseudomonadati</taxon>
        <taxon>Myxococcota</taxon>
        <taxon>Myxococcia</taxon>
        <taxon>Myxococcales</taxon>
        <taxon>Cystobacterineae</taxon>
        <taxon>Myxococcaceae</taxon>
        <taxon>Myxococcus</taxon>
    </lineage>
</organism>
<evidence type="ECO:0000313" key="7">
    <source>
        <dbReference type="Proteomes" id="UP000315369"/>
    </source>
</evidence>
<gene>
    <name evidence="6" type="ORF">FJV41_17080</name>
</gene>
<dbReference type="RefSeq" id="WP_141643560.1">
    <property type="nucleotide sequence ID" value="NZ_VIFM01000059.1"/>
</dbReference>
<evidence type="ECO:0000256" key="1">
    <source>
        <dbReference type="ARBA" id="ARBA00022679"/>
    </source>
</evidence>
<keyword evidence="1" id="KW-0808">Transferase</keyword>
<dbReference type="CDD" id="cd14014">
    <property type="entry name" value="STKc_PknB_like"/>
    <property type="match status" value="1"/>
</dbReference>
<dbReference type="Pfam" id="PF00069">
    <property type="entry name" value="Pkinase"/>
    <property type="match status" value="1"/>
</dbReference>
<comment type="caution">
    <text evidence="6">The sequence shown here is derived from an EMBL/GenBank/DDBJ whole genome shotgun (WGS) entry which is preliminary data.</text>
</comment>
<keyword evidence="7" id="KW-1185">Reference proteome</keyword>
<name>A0A540X0L5_9BACT</name>
<evidence type="ECO:0000256" key="4">
    <source>
        <dbReference type="ARBA" id="ARBA00022840"/>
    </source>
</evidence>
<dbReference type="PROSITE" id="PS00109">
    <property type="entry name" value="PROTEIN_KINASE_TYR"/>
    <property type="match status" value="1"/>
</dbReference>
<keyword evidence="2" id="KW-0547">Nucleotide-binding</keyword>
<dbReference type="GO" id="GO:0004674">
    <property type="term" value="F:protein serine/threonine kinase activity"/>
    <property type="evidence" value="ECO:0007669"/>
    <property type="project" value="UniProtKB-KW"/>
</dbReference>
<accession>A0A540X0L5</accession>
<sequence length="427" mass="47215">MSPAAPQQRETGRFGKYRLIDRIAVGGMAEIFLAHQEGEDGRESPVVIKRIRPHLSKHAAFVKMFLNEARLASQLNHPNVVQIHDLGKIAESYFIAMEYVAGRDMRRVVPKAEALGIPFPLVYAVKIASCVCAGLHHAHTKADLYDSPLNIVHRDVSPENIVVAFDGSVKILDFGIAKAANQVGQTRTGEIKGKLSYMSPEQCLGKALDCRSDVFSLGVVLYEWLTGFKLFTGESEVAVMRSITEGKIYAPSYFREDLPERVEVILMKALERDRDRRYQTAAEMQKDLDAFLDAYDFTPTPLHLANFIKQLFEEELQEEQRRLRSRNATAPTAEEALELSEVVASLDPGIPPAPVSEPPPAVTAPLTIPPGIAALAPGGPDERTEPRMLAVPLSLDVLEAVEAVARRNGVPAGRMVAELLESWLKYR</sequence>
<keyword evidence="6" id="KW-0723">Serine/threonine-protein kinase</keyword>
<dbReference type="GO" id="GO:0005524">
    <property type="term" value="F:ATP binding"/>
    <property type="evidence" value="ECO:0007669"/>
    <property type="project" value="UniProtKB-KW"/>
</dbReference>